<dbReference type="EMBL" id="JAPDRN010000053">
    <property type="protein sequence ID" value="KAJ9632789.1"/>
    <property type="molecule type" value="Genomic_DNA"/>
</dbReference>
<comment type="caution">
    <text evidence="2">The sequence shown here is derived from an EMBL/GenBank/DDBJ whole genome shotgun (WGS) entry which is preliminary data.</text>
</comment>
<dbReference type="PANTHER" id="PTHR42791">
    <property type="entry name" value="GNAT FAMILY ACETYLTRANSFERASE"/>
    <property type="match status" value="1"/>
</dbReference>
<keyword evidence="3" id="KW-1185">Reference proteome</keyword>
<reference evidence="2" key="1">
    <citation type="submission" date="2022-10" db="EMBL/GenBank/DDBJ databases">
        <title>Culturing micro-colonial fungi from biological soil crusts in the Mojave desert and describing Neophaeococcomyces mojavensis, and introducing the new genera and species Taxawa tesnikishii.</title>
        <authorList>
            <person name="Kurbessoian T."/>
            <person name="Stajich J.E."/>
        </authorList>
    </citation>
    <scope>NUCLEOTIDE SEQUENCE</scope>
    <source>
        <strain evidence="2">TK_35</strain>
    </source>
</reference>
<proteinExistence type="predicted"/>
<dbReference type="GO" id="GO:0016747">
    <property type="term" value="F:acyltransferase activity, transferring groups other than amino-acyl groups"/>
    <property type="evidence" value="ECO:0007669"/>
    <property type="project" value="InterPro"/>
</dbReference>
<dbReference type="PANTHER" id="PTHR42791:SF1">
    <property type="entry name" value="N-ACETYLTRANSFERASE DOMAIN-CONTAINING PROTEIN"/>
    <property type="match status" value="1"/>
</dbReference>
<name>A0AA39CVH2_9EURO</name>
<accession>A0AA39CVH2</accession>
<evidence type="ECO:0000313" key="2">
    <source>
        <dbReference type="EMBL" id="KAJ9632789.1"/>
    </source>
</evidence>
<dbReference type="CDD" id="cd04301">
    <property type="entry name" value="NAT_SF"/>
    <property type="match status" value="1"/>
</dbReference>
<evidence type="ECO:0000259" key="1">
    <source>
        <dbReference type="PROSITE" id="PS51186"/>
    </source>
</evidence>
<dbReference type="SUPFAM" id="SSF55729">
    <property type="entry name" value="Acyl-CoA N-acyltransferases (Nat)"/>
    <property type="match status" value="1"/>
</dbReference>
<dbReference type="Pfam" id="PF13508">
    <property type="entry name" value="Acetyltransf_7"/>
    <property type="match status" value="1"/>
</dbReference>
<dbReference type="InterPro" id="IPR000182">
    <property type="entry name" value="GNAT_dom"/>
</dbReference>
<dbReference type="AlphaFoldDB" id="A0AA39CVH2"/>
<dbReference type="PROSITE" id="PS51186">
    <property type="entry name" value="GNAT"/>
    <property type="match status" value="1"/>
</dbReference>
<dbReference type="Gene3D" id="3.40.630.30">
    <property type="match status" value="1"/>
</dbReference>
<feature type="domain" description="N-acetyltransferase" evidence="1">
    <location>
        <begin position="133"/>
        <end position="283"/>
    </location>
</feature>
<gene>
    <name evidence="2" type="ORF">H2204_007664</name>
</gene>
<dbReference type="InterPro" id="IPR052523">
    <property type="entry name" value="Trichothecene_AcTrans"/>
</dbReference>
<dbReference type="InterPro" id="IPR016181">
    <property type="entry name" value="Acyl_CoA_acyltransferase"/>
</dbReference>
<organism evidence="2 3">
    <name type="scientific">Knufia peltigerae</name>
    <dbReference type="NCBI Taxonomy" id="1002370"/>
    <lineage>
        <taxon>Eukaryota</taxon>
        <taxon>Fungi</taxon>
        <taxon>Dikarya</taxon>
        <taxon>Ascomycota</taxon>
        <taxon>Pezizomycotina</taxon>
        <taxon>Eurotiomycetes</taxon>
        <taxon>Chaetothyriomycetidae</taxon>
        <taxon>Chaetothyriales</taxon>
        <taxon>Trichomeriaceae</taxon>
        <taxon>Knufia</taxon>
    </lineage>
</organism>
<evidence type="ECO:0000313" key="3">
    <source>
        <dbReference type="Proteomes" id="UP001172681"/>
    </source>
</evidence>
<protein>
    <recommendedName>
        <fullName evidence="1">N-acetyltransferase domain-containing protein</fullName>
    </recommendedName>
</protein>
<sequence>MPVRIATKADIPVMVQVYAASFGPDRLFKVLFPRMDEYPGEFARALEEHLWLAWYDYSKIMMVSYRQDSHDVPEEQTPLLLGSGGSNDKRTAAGDAATTKNSQIIITGTSEWQRNGQGWEHLHGAWGRWDPRLLMRPMFATYYRIKRFFFPNKAAIKPTAEIPEPLTYWNLMSRCGPFVQDFYSAPHRQKNFWSLESLAVHPDYQGHGYGRELVEHGFESLVKADPSGELPANVVAAEGKETFYQRCGFRELVGFICEAVDDQGRDNPLRSNGVGGGAILWTK</sequence>
<dbReference type="Proteomes" id="UP001172681">
    <property type="component" value="Unassembled WGS sequence"/>
</dbReference>